<keyword evidence="1" id="KW-0472">Membrane</keyword>
<feature type="transmembrane region" description="Helical" evidence="1">
    <location>
        <begin position="101"/>
        <end position="121"/>
    </location>
</feature>
<dbReference type="RefSeq" id="WP_209665201.1">
    <property type="nucleotide sequence ID" value="NZ_JAGGMS010000001.1"/>
</dbReference>
<accession>A0ABS4PQY3</accession>
<sequence length="187" mass="19313">MPILGGLIAAVFGTVFVMVNANEPLNPTVGLIVRVLAGLALASFLIMGVLALRRGLAAPPSAEAKGATWFGVKYWLVVVGELVLFAAGSAVLRLLDAPPQTGVAWVAFVVGIHFIPFASIWHERSILVPAYVLTALGVIGLIMALTSAVAWTPIVSGVLSGLTLLTGSLYVSSRSLRSDPAKAPSAA</sequence>
<keyword evidence="1" id="KW-1133">Transmembrane helix</keyword>
<feature type="transmembrane region" description="Helical" evidence="1">
    <location>
        <begin position="128"/>
        <end position="148"/>
    </location>
</feature>
<dbReference type="Proteomes" id="UP000741013">
    <property type="component" value="Unassembled WGS sequence"/>
</dbReference>
<organism evidence="2 3">
    <name type="scientific">Amycolatopsis magusensis</name>
    <dbReference type="NCBI Taxonomy" id="882444"/>
    <lineage>
        <taxon>Bacteria</taxon>
        <taxon>Bacillati</taxon>
        <taxon>Actinomycetota</taxon>
        <taxon>Actinomycetes</taxon>
        <taxon>Pseudonocardiales</taxon>
        <taxon>Pseudonocardiaceae</taxon>
        <taxon>Amycolatopsis</taxon>
    </lineage>
</organism>
<gene>
    <name evidence="2" type="ORF">JOM49_003358</name>
</gene>
<evidence type="ECO:0000256" key="1">
    <source>
        <dbReference type="SAM" id="Phobius"/>
    </source>
</evidence>
<dbReference type="EMBL" id="JAGGMS010000001">
    <property type="protein sequence ID" value="MBP2181832.1"/>
    <property type="molecule type" value="Genomic_DNA"/>
</dbReference>
<comment type="caution">
    <text evidence="2">The sequence shown here is derived from an EMBL/GenBank/DDBJ whole genome shotgun (WGS) entry which is preliminary data.</text>
</comment>
<keyword evidence="3" id="KW-1185">Reference proteome</keyword>
<reference evidence="2 3" key="1">
    <citation type="submission" date="2021-03" db="EMBL/GenBank/DDBJ databases">
        <title>Sequencing the genomes of 1000 actinobacteria strains.</title>
        <authorList>
            <person name="Klenk H.-P."/>
        </authorList>
    </citation>
    <scope>NUCLEOTIDE SEQUENCE [LARGE SCALE GENOMIC DNA]</scope>
    <source>
        <strain evidence="2 3">DSM 45510</strain>
    </source>
</reference>
<evidence type="ECO:0000313" key="2">
    <source>
        <dbReference type="EMBL" id="MBP2181832.1"/>
    </source>
</evidence>
<feature type="transmembrane region" description="Helical" evidence="1">
    <location>
        <begin position="31"/>
        <end position="53"/>
    </location>
</feature>
<feature type="transmembrane region" description="Helical" evidence="1">
    <location>
        <begin position="74"/>
        <end position="95"/>
    </location>
</feature>
<keyword evidence="1" id="KW-0812">Transmembrane</keyword>
<protein>
    <submittedName>
        <fullName evidence="2">Uncharacterized protein</fullName>
    </submittedName>
</protein>
<feature type="transmembrane region" description="Helical" evidence="1">
    <location>
        <begin position="154"/>
        <end position="172"/>
    </location>
</feature>
<evidence type="ECO:0000313" key="3">
    <source>
        <dbReference type="Proteomes" id="UP000741013"/>
    </source>
</evidence>
<proteinExistence type="predicted"/>
<name>A0ABS4PQY3_9PSEU</name>